<evidence type="ECO:0000256" key="1">
    <source>
        <dbReference type="SAM" id="MobiDB-lite"/>
    </source>
</evidence>
<comment type="caution">
    <text evidence="2">The sequence shown here is derived from an EMBL/GenBank/DDBJ whole genome shotgun (WGS) entry which is preliminary data.</text>
</comment>
<accession>A0A3M8SMU3</accession>
<organism evidence="2 3">
    <name type="scientific">Pseudomonas putida</name>
    <name type="common">Arthrobacter siderocapsulatus</name>
    <dbReference type="NCBI Taxonomy" id="303"/>
    <lineage>
        <taxon>Bacteria</taxon>
        <taxon>Pseudomonadati</taxon>
        <taxon>Pseudomonadota</taxon>
        <taxon>Gammaproteobacteria</taxon>
        <taxon>Pseudomonadales</taxon>
        <taxon>Pseudomonadaceae</taxon>
        <taxon>Pseudomonas</taxon>
    </lineage>
</organism>
<reference evidence="2 3" key="1">
    <citation type="submission" date="2018-10" db="EMBL/GenBank/DDBJ databases">
        <title>An outbreak of IMP-63 producing strain in France.</title>
        <authorList>
            <person name="Bour M."/>
            <person name="Liapis E."/>
            <person name="Plesiat P."/>
        </authorList>
    </citation>
    <scope>NUCLEOTIDE SEQUENCE [LARGE SCALE GENOMIC DNA]</scope>
    <source>
        <strain evidence="2 3">12917</strain>
    </source>
</reference>
<gene>
    <name evidence="2" type="ORF">EFK07_27875</name>
</gene>
<evidence type="ECO:0000313" key="2">
    <source>
        <dbReference type="EMBL" id="RNF80140.1"/>
    </source>
</evidence>
<proteinExistence type="predicted"/>
<sequence>MTKKATASIASHLLQQKPGERGCFAAHRDTRPLLQEIAVPCRSGLVSGWAAKRPPASIRSQDETGNPPDSDTAHR</sequence>
<feature type="region of interest" description="Disordered" evidence="1">
    <location>
        <begin position="48"/>
        <end position="75"/>
    </location>
</feature>
<dbReference type="Proteomes" id="UP000278162">
    <property type="component" value="Unassembled WGS sequence"/>
</dbReference>
<name>A0A3M8SMU3_PSEPU</name>
<dbReference type="AlphaFoldDB" id="A0A3M8SMU3"/>
<dbReference type="EMBL" id="RJAI01000088">
    <property type="protein sequence ID" value="RNF80140.1"/>
    <property type="molecule type" value="Genomic_DNA"/>
</dbReference>
<protein>
    <submittedName>
        <fullName evidence="2">Uncharacterized protein</fullName>
    </submittedName>
</protein>
<evidence type="ECO:0000313" key="3">
    <source>
        <dbReference type="Proteomes" id="UP000278162"/>
    </source>
</evidence>